<dbReference type="InterPro" id="IPR052704">
    <property type="entry name" value="ECF_Sigma-70_Domain"/>
</dbReference>
<dbReference type="Gene3D" id="3.10.450.50">
    <property type="match status" value="1"/>
</dbReference>
<evidence type="ECO:0000259" key="7">
    <source>
        <dbReference type="Pfam" id="PF08281"/>
    </source>
</evidence>
<comment type="similarity">
    <text evidence="1">Belongs to the sigma-70 factor family. ECF subfamily.</text>
</comment>
<dbReference type="SUPFAM" id="SSF54427">
    <property type="entry name" value="NTF2-like"/>
    <property type="match status" value="1"/>
</dbReference>
<dbReference type="InterPro" id="IPR014284">
    <property type="entry name" value="RNA_pol_sigma-70_dom"/>
</dbReference>
<dbReference type="EMBL" id="BNBD01000002">
    <property type="protein sequence ID" value="GHF34436.1"/>
    <property type="molecule type" value="Genomic_DNA"/>
</dbReference>
<dbReference type="GO" id="GO:0003677">
    <property type="term" value="F:DNA binding"/>
    <property type="evidence" value="ECO:0007669"/>
    <property type="project" value="InterPro"/>
</dbReference>
<dbReference type="GO" id="GO:0016987">
    <property type="term" value="F:sigma factor activity"/>
    <property type="evidence" value="ECO:0007669"/>
    <property type="project" value="UniProtKB-KW"/>
</dbReference>
<dbReference type="Gene3D" id="1.10.1740.10">
    <property type="match status" value="1"/>
</dbReference>
<reference evidence="8" key="2">
    <citation type="submission" date="2020-09" db="EMBL/GenBank/DDBJ databases">
        <authorList>
            <person name="Sun Q."/>
            <person name="Ohkuma M."/>
        </authorList>
    </citation>
    <scope>NUCLEOTIDE SEQUENCE</scope>
    <source>
        <strain evidence="8">JCM 4059</strain>
    </source>
</reference>
<dbReference type="InterPro" id="IPR007627">
    <property type="entry name" value="RNA_pol_sigma70_r2"/>
</dbReference>
<protein>
    <submittedName>
        <fullName evidence="8">RNA polymerase sigma factor</fullName>
    </submittedName>
</protein>
<dbReference type="Pfam" id="PF08281">
    <property type="entry name" value="Sigma70_r4_2"/>
    <property type="match status" value="1"/>
</dbReference>
<dbReference type="PANTHER" id="PTHR30173:SF43">
    <property type="entry name" value="ECF RNA POLYMERASE SIGMA FACTOR SIGI-RELATED"/>
    <property type="match status" value="1"/>
</dbReference>
<dbReference type="InterPro" id="IPR013249">
    <property type="entry name" value="RNA_pol_sigma70_r4_t2"/>
</dbReference>
<comment type="caution">
    <text evidence="8">The sequence shown here is derived from an EMBL/GenBank/DDBJ whole genome shotgun (WGS) entry which is preliminary data.</text>
</comment>
<comment type="subunit">
    <text evidence="2">Interacts transiently with the RNA polymerase catalytic core formed by RpoA, RpoB, RpoC and RpoZ (2 alpha, 1 beta, 1 beta' and 1 omega subunit) to form the RNA polymerase holoenzyme that can initiate transcription.</text>
</comment>
<evidence type="ECO:0000256" key="2">
    <source>
        <dbReference type="ARBA" id="ARBA00011344"/>
    </source>
</evidence>
<gene>
    <name evidence="8" type="ORF">GCM10010218_14490</name>
</gene>
<proteinExistence type="inferred from homology"/>
<dbReference type="InterPro" id="IPR013325">
    <property type="entry name" value="RNA_pol_sigma_r2"/>
</dbReference>
<dbReference type="AlphaFoldDB" id="A0A919AZK7"/>
<keyword evidence="4" id="KW-0731">Sigma factor</keyword>
<dbReference type="InterPro" id="IPR032710">
    <property type="entry name" value="NTF2-like_dom_sf"/>
</dbReference>
<evidence type="ECO:0000259" key="6">
    <source>
        <dbReference type="Pfam" id="PF04542"/>
    </source>
</evidence>
<dbReference type="Gene3D" id="1.10.10.10">
    <property type="entry name" value="Winged helix-like DNA-binding domain superfamily/Winged helix DNA-binding domain"/>
    <property type="match status" value="1"/>
</dbReference>
<name>A0A919AZK7_9ACTN</name>
<dbReference type="InterPro" id="IPR036388">
    <property type="entry name" value="WH-like_DNA-bd_sf"/>
</dbReference>
<dbReference type="PANTHER" id="PTHR30173">
    <property type="entry name" value="SIGMA 19 FACTOR"/>
    <property type="match status" value="1"/>
</dbReference>
<keyword evidence="3" id="KW-0805">Transcription regulation</keyword>
<dbReference type="GO" id="GO:0006352">
    <property type="term" value="P:DNA-templated transcription initiation"/>
    <property type="evidence" value="ECO:0007669"/>
    <property type="project" value="InterPro"/>
</dbReference>
<dbReference type="Proteomes" id="UP000638313">
    <property type="component" value="Unassembled WGS sequence"/>
</dbReference>
<organism evidence="8 9">
    <name type="scientific">Streptomyces mashuensis</name>
    <dbReference type="NCBI Taxonomy" id="33904"/>
    <lineage>
        <taxon>Bacteria</taxon>
        <taxon>Bacillati</taxon>
        <taxon>Actinomycetota</taxon>
        <taxon>Actinomycetes</taxon>
        <taxon>Kitasatosporales</taxon>
        <taxon>Streptomycetaceae</taxon>
        <taxon>Streptomyces</taxon>
    </lineage>
</organism>
<dbReference type="SUPFAM" id="SSF88659">
    <property type="entry name" value="Sigma3 and sigma4 domains of RNA polymerase sigma factors"/>
    <property type="match status" value="1"/>
</dbReference>
<sequence>MDGAELLAGRFEAERAGLRAVAYRMLGSLAEAEDAVQEAWFRLGRTDVSEVKNLGGWLTTVVGRICLDMLRSRASRREEPLPEQDGTVRLPDPVITPLTTVDPEQEVLVADSVGIALMIVLETLSPAERLAFVLHDMFDVPFDDIAPVLGRTTVSTRQLASRARRRVRGAVPAADTDLSRKRDVVDAFLAAARGGDFEALLAVLDPAVVARSDGGTLLPGVLQRGASDVASQAIAFARFAAEARLVLVNGSPGVVSFAGGRPLSVMSFTIREGRITALDILTDPTRLAALAGDQTFDL</sequence>
<feature type="domain" description="RNA polymerase sigma-70 region 2" evidence="6">
    <location>
        <begin position="12"/>
        <end position="74"/>
    </location>
</feature>
<keyword evidence="9" id="KW-1185">Reference proteome</keyword>
<accession>A0A919AZK7</accession>
<dbReference type="Pfam" id="PF04542">
    <property type="entry name" value="Sigma70_r2"/>
    <property type="match status" value="1"/>
</dbReference>
<evidence type="ECO:0000313" key="9">
    <source>
        <dbReference type="Proteomes" id="UP000638313"/>
    </source>
</evidence>
<evidence type="ECO:0000256" key="1">
    <source>
        <dbReference type="ARBA" id="ARBA00010641"/>
    </source>
</evidence>
<dbReference type="NCBIfam" id="TIGR02937">
    <property type="entry name" value="sigma70-ECF"/>
    <property type="match status" value="1"/>
</dbReference>
<feature type="domain" description="RNA polymerase sigma factor 70 region 4 type 2" evidence="7">
    <location>
        <begin position="120"/>
        <end position="166"/>
    </location>
</feature>
<dbReference type="RefSeq" id="WP_190128578.1">
    <property type="nucleotide sequence ID" value="NZ_BNBD01000002.1"/>
</dbReference>
<evidence type="ECO:0000256" key="4">
    <source>
        <dbReference type="ARBA" id="ARBA00023082"/>
    </source>
</evidence>
<evidence type="ECO:0000313" key="8">
    <source>
        <dbReference type="EMBL" id="GHF34436.1"/>
    </source>
</evidence>
<evidence type="ECO:0000256" key="3">
    <source>
        <dbReference type="ARBA" id="ARBA00023015"/>
    </source>
</evidence>
<evidence type="ECO:0000256" key="5">
    <source>
        <dbReference type="ARBA" id="ARBA00023163"/>
    </source>
</evidence>
<keyword evidence="5" id="KW-0804">Transcription</keyword>
<dbReference type="InterPro" id="IPR013324">
    <property type="entry name" value="RNA_pol_sigma_r3/r4-like"/>
</dbReference>
<reference evidence="8" key="1">
    <citation type="journal article" date="2014" name="Int. J. Syst. Evol. Microbiol.">
        <title>Complete genome sequence of Corynebacterium casei LMG S-19264T (=DSM 44701T), isolated from a smear-ripened cheese.</title>
        <authorList>
            <consortium name="US DOE Joint Genome Institute (JGI-PGF)"/>
            <person name="Walter F."/>
            <person name="Albersmeier A."/>
            <person name="Kalinowski J."/>
            <person name="Ruckert C."/>
        </authorList>
    </citation>
    <scope>NUCLEOTIDE SEQUENCE</scope>
    <source>
        <strain evidence="8">JCM 4059</strain>
    </source>
</reference>
<dbReference type="SUPFAM" id="SSF88946">
    <property type="entry name" value="Sigma2 domain of RNA polymerase sigma factors"/>
    <property type="match status" value="1"/>
</dbReference>